<gene>
    <name evidence="1" type="ORF">BA177_16665</name>
</gene>
<protein>
    <recommendedName>
        <fullName evidence="3">Cycloisomerase</fullName>
    </recommendedName>
</protein>
<dbReference type="Proteomes" id="UP000092695">
    <property type="component" value="Chromosome"/>
</dbReference>
<organism evidence="1 2">
    <name type="scientific">Woeseia oceani</name>
    <dbReference type="NCBI Taxonomy" id="1548547"/>
    <lineage>
        <taxon>Bacteria</taxon>
        <taxon>Pseudomonadati</taxon>
        <taxon>Pseudomonadota</taxon>
        <taxon>Gammaproteobacteria</taxon>
        <taxon>Woeseiales</taxon>
        <taxon>Woeseiaceae</taxon>
        <taxon>Woeseia</taxon>
    </lineage>
</organism>
<proteinExistence type="predicted"/>
<dbReference type="EMBL" id="CP016268">
    <property type="protein sequence ID" value="ANO53343.1"/>
    <property type="molecule type" value="Genomic_DNA"/>
</dbReference>
<keyword evidence="2" id="KW-1185">Reference proteome</keyword>
<accession>A0A193LLP8</accession>
<dbReference type="STRING" id="1548547.BA177_16665"/>
<name>A0A193LLP8_9GAMM</name>
<reference evidence="1 2" key="1">
    <citation type="submission" date="2016-06" db="EMBL/GenBank/DDBJ databases">
        <title>Complete genome sequence of a deep-branching marine Gamma Proteobacterium Woeseia oceani type strain XK5.</title>
        <authorList>
            <person name="Mu D."/>
            <person name="Du Z."/>
        </authorList>
    </citation>
    <scope>NUCLEOTIDE SEQUENCE [LARGE SCALE GENOMIC DNA]</scope>
    <source>
        <strain evidence="1 2">XK5</strain>
    </source>
</reference>
<dbReference type="KEGG" id="woc:BA177_16665"/>
<dbReference type="SUPFAM" id="SSF63829">
    <property type="entry name" value="Calcium-dependent phosphotriesterase"/>
    <property type="match status" value="1"/>
</dbReference>
<evidence type="ECO:0008006" key="3">
    <source>
        <dbReference type="Google" id="ProtNLM"/>
    </source>
</evidence>
<evidence type="ECO:0000313" key="1">
    <source>
        <dbReference type="EMBL" id="ANO53343.1"/>
    </source>
</evidence>
<evidence type="ECO:0000313" key="2">
    <source>
        <dbReference type="Proteomes" id="UP000092695"/>
    </source>
</evidence>
<sequence length="275" mass="30773">MFVLCMFAAVAAPLAGEVPVYQAELLARFDAADARQGVAADAGHFYATNNYSITKHSKLDGSEVMRWTGRAEGEPLIHLDSLAEYQGRLYAAHSNYPIWPMTSSVEVWDAVTLEHVATHSFGIYRGSFTWLDRHDGYWWGAFANYDKIQDGQTEPYGHTRRTQVVQMDDHFAVLQSWVIPDGILERISPMSNSGGSWGPDGLLYLTGHDHGETYVMRIPEAGSVLQWIATVEIPLMEGQGIAWDRSSNDRILWAIQKKGRIVVQIAMPEIPHARP</sequence>
<dbReference type="AlphaFoldDB" id="A0A193LLP8"/>